<keyword evidence="1" id="KW-0812">Transmembrane</keyword>
<keyword evidence="1" id="KW-0472">Membrane</keyword>
<sequence>MFTAVLFSLIAVYEWRFLRKRGRKPKTYVKVFAVLLVCFTYNFLLEWFRRLPSPNLLIEWIFGSLVRVFV</sequence>
<evidence type="ECO:0000313" key="3">
    <source>
        <dbReference type="Proteomes" id="UP000250369"/>
    </source>
</evidence>
<comment type="caution">
    <text evidence="2">The sequence shown here is derived from an EMBL/GenBank/DDBJ whole genome shotgun (WGS) entry which is preliminary data.</text>
</comment>
<accession>A0A329LLG1</accession>
<keyword evidence="3" id="KW-1185">Reference proteome</keyword>
<evidence type="ECO:0000256" key="1">
    <source>
        <dbReference type="SAM" id="Phobius"/>
    </source>
</evidence>
<proteinExistence type="predicted"/>
<dbReference type="AlphaFoldDB" id="A0A329LLG1"/>
<dbReference type="EMBL" id="QMFB01000066">
    <property type="protein sequence ID" value="RAV08036.1"/>
    <property type="molecule type" value="Genomic_DNA"/>
</dbReference>
<keyword evidence="1" id="KW-1133">Transmembrane helix</keyword>
<gene>
    <name evidence="2" type="ORF">DQG23_41515</name>
</gene>
<protein>
    <submittedName>
        <fullName evidence="2">Uncharacterized protein</fullName>
    </submittedName>
</protein>
<reference evidence="2 3" key="1">
    <citation type="journal article" date="2009" name="Int. J. Syst. Evol. Microbiol.">
        <title>Paenibacillus contaminans sp. nov., isolated from a contaminated laboratory plate.</title>
        <authorList>
            <person name="Chou J.H."/>
            <person name="Lee J.H."/>
            <person name="Lin M.C."/>
            <person name="Chang P.S."/>
            <person name="Arun A.B."/>
            <person name="Young C.C."/>
            <person name="Chen W.M."/>
        </authorList>
    </citation>
    <scope>NUCLEOTIDE SEQUENCE [LARGE SCALE GENOMIC DNA]</scope>
    <source>
        <strain evidence="2 3">CKOBP-6</strain>
    </source>
</reference>
<organism evidence="2 3">
    <name type="scientific">Paenibacillus contaminans</name>
    <dbReference type="NCBI Taxonomy" id="450362"/>
    <lineage>
        <taxon>Bacteria</taxon>
        <taxon>Bacillati</taxon>
        <taxon>Bacillota</taxon>
        <taxon>Bacilli</taxon>
        <taxon>Bacillales</taxon>
        <taxon>Paenibacillaceae</taxon>
        <taxon>Paenibacillus</taxon>
    </lineage>
</organism>
<feature type="transmembrane region" description="Helical" evidence="1">
    <location>
        <begin position="27"/>
        <end position="45"/>
    </location>
</feature>
<evidence type="ECO:0000313" key="2">
    <source>
        <dbReference type="EMBL" id="RAV08036.1"/>
    </source>
</evidence>
<name>A0A329LLG1_9BACL</name>
<dbReference type="Proteomes" id="UP000250369">
    <property type="component" value="Unassembled WGS sequence"/>
</dbReference>